<feature type="transmembrane region" description="Helical" evidence="2">
    <location>
        <begin position="1283"/>
        <end position="1302"/>
    </location>
</feature>
<feature type="transmembrane region" description="Helical" evidence="2">
    <location>
        <begin position="1308"/>
        <end position="1326"/>
    </location>
</feature>
<feature type="transmembrane region" description="Helical" evidence="2">
    <location>
        <begin position="254"/>
        <end position="274"/>
    </location>
</feature>
<feature type="transmembrane region" description="Helical" evidence="2">
    <location>
        <begin position="215"/>
        <end position="242"/>
    </location>
</feature>
<dbReference type="InterPro" id="IPR021798">
    <property type="entry name" value="AftD_N"/>
</dbReference>
<feature type="transmembrane region" description="Helical" evidence="2">
    <location>
        <begin position="357"/>
        <end position="375"/>
    </location>
</feature>
<protein>
    <submittedName>
        <fullName evidence="4">DUF3367 domain-containing protein</fullName>
    </submittedName>
</protein>
<organism evidence="4 5">
    <name type="scientific">Actinomadura barringtoniae</name>
    <dbReference type="NCBI Taxonomy" id="1427535"/>
    <lineage>
        <taxon>Bacteria</taxon>
        <taxon>Bacillati</taxon>
        <taxon>Actinomycetota</taxon>
        <taxon>Actinomycetes</taxon>
        <taxon>Streptosporangiales</taxon>
        <taxon>Thermomonosporaceae</taxon>
        <taxon>Actinomadura</taxon>
    </lineage>
</organism>
<keyword evidence="2" id="KW-0472">Membrane</keyword>
<feature type="transmembrane region" description="Helical" evidence="2">
    <location>
        <begin position="163"/>
        <end position="179"/>
    </location>
</feature>
<dbReference type="EMBL" id="JAGEOJ010000005">
    <property type="protein sequence ID" value="MBO2448319.1"/>
    <property type="molecule type" value="Genomic_DNA"/>
</dbReference>
<feature type="compositionally biased region" description="Low complexity" evidence="1">
    <location>
        <begin position="1431"/>
        <end position="1460"/>
    </location>
</feature>
<evidence type="ECO:0000313" key="5">
    <source>
        <dbReference type="Proteomes" id="UP000669179"/>
    </source>
</evidence>
<dbReference type="Pfam" id="PF11847">
    <property type="entry name" value="GT-C_AftD"/>
    <property type="match status" value="1"/>
</dbReference>
<evidence type="ECO:0000259" key="3">
    <source>
        <dbReference type="Pfam" id="PF11847"/>
    </source>
</evidence>
<dbReference type="InterPro" id="IPR008979">
    <property type="entry name" value="Galactose-bd-like_sf"/>
</dbReference>
<dbReference type="SUPFAM" id="SSF49785">
    <property type="entry name" value="Galactose-binding domain-like"/>
    <property type="match status" value="1"/>
</dbReference>
<feature type="transmembrane region" description="Helical" evidence="2">
    <location>
        <begin position="328"/>
        <end position="348"/>
    </location>
</feature>
<gene>
    <name evidence="4" type="ORF">J4573_14535</name>
</gene>
<feature type="domain" description="Alpha-(1-&gt;3)-arabinofuranosyltransferase N-terminal GT-C" evidence="3">
    <location>
        <begin position="60"/>
        <end position="714"/>
    </location>
</feature>
<sequence>MAVGETDRHRSDQPPAIEWRTGEPQPAEPPPPERPEPAEPDPIDPRLQDRLRALVCCLALAVLAFGTRPGKILADTKIDMAVNPDGFLGRALHLWDPEQFGQLQNQAVGYLFPVGPFHALGNLIGMPPWITQRLWLTLLMCLAFLGTRRLAERLGIGGPVTRLVGGLAYALAPSGLSLLGQISSEYLPLAMLPWIVLPLITAIEGGGRVRAAARSGLAIACCGGINATATVAVLVVPFIYLVTRPRRAPRIRLLGWWSLAAGAATAWWLLPLLLTGTYGFSWLTYTEKAETTTGPTGLINTFRGAERWVNYLLVDGQVWWPVGHDLSLSPFAMMCTGLLAALGLAGLLRRLLPERTFLLLTLLAGLVIISAGHLSDIPGPFAAQTRDLLDGPLAPLRNLHKFDAVVRLPLALGLTHLLVTAPRPWRAPKPWTGARAGSRTLARSLISLQAVAFAALAGITAPALSSGLSGPGDFAQVPKYWRDAASWLNAQAGEQGVLALPGASFGEYLWGRPMDDIVQPLLSARWGVRQLVPAGSPGYTRALDAIDLQVRSGRSSPGLAEFLGRMGMRYVLVRNDLSRETLRGAWPARLHQSLDASPGLKKVATFGGEQPVGGALSDDTVSAVDQKYPPLEVYEVEGADDVASLSDATNPLRVYGGPESLLTMADDKALNGRPALVNDDAPDLGGSPVVSDSQRSLTRNFGELHQTSQTLSIGQSGEADDVLDDGWNRYATTAAYTGIKDVTASTSAAGADAIPQARKTGATPYAALDGNPVTSWLTGGWNGPEGQWLRVDLQQPTDPKKLTAAFVDNKDIGPPVGRVEVQTERGAITQNVKPGTAAQPLQAPAGPTRWLRIRIVSMASQVAVPAFTRAGIADLAIGGVKPGRTFMLPDPGRKDATYVLSRAQGDASECMKGSDRWVCDPSLGSTDEEGDGFDRTFTSAAQGRAAISGTTVLTDPRLIAQYTAAGKGGPVVAASSTLSTHPADQARSAFDGDPKTTWIAGDKDNNPSYTVLWGKTTKVSTVTVKRPPGASGPLRMRVEGVRGDVREGLAGADGKLVFAPLDTDRLTVTFARGGSLQPIQVTDLVVPGVKPLPDNRDFPFKLTCGFGPRLKVGGATVNTSVSGTMGDLLEGRPLRFTACGKTPLKAGQNHLSAMPFDPYRIDSAVVGNTAGPDDGPQPVQIRKWSAGSREVAVDAAKRSFLTVNENFNTGWKATVGGNELRPVRLDGWKQGWVVPAGTNGVVKLTYTPDRAQRIVVVAGLNLLLVLLLVVLIPMRNGRERRPLPLVAGTGWPVWAAVGLAAVTGLWVAGIPGVAVTGAAAVLFAWARTRTSRALRFLASPWLIAGVMIAGTGCLAVGVRFDLLDNPAAPSGLLGDVVPQLLALVIVARLVIELWRPKGRKVKNGGGTNGDGPGHGPDQPVPTGGRIRISWAAPDDAASAPGEPAAGTGVPPGSGSPSPVRWSPPPAPGDRSADRR</sequence>
<feature type="compositionally biased region" description="Basic and acidic residues" evidence="1">
    <location>
        <begin position="31"/>
        <end position="45"/>
    </location>
</feature>
<feature type="compositionally biased region" description="Gly residues" evidence="1">
    <location>
        <begin position="1403"/>
        <end position="1414"/>
    </location>
</feature>
<comment type="caution">
    <text evidence="4">The sequence shown here is derived from an EMBL/GenBank/DDBJ whole genome shotgun (WGS) entry which is preliminary data.</text>
</comment>
<name>A0A939PEP0_9ACTN</name>
<evidence type="ECO:0000313" key="4">
    <source>
        <dbReference type="EMBL" id="MBO2448319.1"/>
    </source>
</evidence>
<dbReference type="Gene3D" id="2.60.120.260">
    <property type="entry name" value="Galactose-binding domain-like"/>
    <property type="match status" value="2"/>
</dbReference>
<dbReference type="Proteomes" id="UP000669179">
    <property type="component" value="Unassembled WGS sequence"/>
</dbReference>
<dbReference type="GO" id="GO:0016740">
    <property type="term" value="F:transferase activity"/>
    <property type="evidence" value="ECO:0007669"/>
    <property type="project" value="InterPro"/>
</dbReference>
<keyword evidence="2" id="KW-0812">Transmembrane</keyword>
<feature type="region of interest" description="Disordered" evidence="1">
    <location>
        <begin position="1"/>
        <end position="45"/>
    </location>
</feature>
<proteinExistence type="predicted"/>
<keyword evidence="2" id="KW-1133">Transmembrane helix</keyword>
<feature type="transmembrane region" description="Helical" evidence="2">
    <location>
        <begin position="186"/>
        <end position="203"/>
    </location>
</feature>
<feature type="region of interest" description="Disordered" evidence="1">
    <location>
        <begin position="1400"/>
        <end position="1475"/>
    </location>
</feature>
<feature type="transmembrane region" description="Helical" evidence="2">
    <location>
        <begin position="1338"/>
        <end position="1360"/>
    </location>
</feature>
<feature type="transmembrane region" description="Helical" evidence="2">
    <location>
        <begin position="1372"/>
        <end position="1391"/>
    </location>
</feature>
<accession>A0A939PEP0</accession>
<evidence type="ECO:0000256" key="2">
    <source>
        <dbReference type="SAM" id="Phobius"/>
    </source>
</evidence>
<feature type="transmembrane region" description="Helical" evidence="2">
    <location>
        <begin position="1254"/>
        <end position="1271"/>
    </location>
</feature>
<reference evidence="4" key="1">
    <citation type="submission" date="2021-03" db="EMBL/GenBank/DDBJ databases">
        <authorList>
            <person name="Kanchanasin P."/>
            <person name="Saeng-In P."/>
            <person name="Phongsopitanun W."/>
            <person name="Yuki M."/>
            <person name="Kudo T."/>
            <person name="Ohkuma M."/>
            <person name="Tanasupawat S."/>
        </authorList>
    </citation>
    <scope>NUCLEOTIDE SEQUENCE</scope>
    <source>
        <strain evidence="4">GKU 128</strain>
    </source>
</reference>
<feature type="compositionally biased region" description="Basic and acidic residues" evidence="1">
    <location>
        <begin position="1"/>
        <end position="12"/>
    </location>
</feature>
<evidence type="ECO:0000256" key="1">
    <source>
        <dbReference type="SAM" id="MobiDB-lite"/>
    </source>
</evidence>
<keyword evidence="5" id="KW-1185">Reference proteome</keyword>